<sequence>MREQGWRFWVGGKGERIQDRGRPRAGPAGPSQGHVRLDSRWELNLSGSRPPQQDCADSLRQPANIPHSVSFLKPPSNILPDL</sequence>
<organism evidence="2 3">
    <name type="scientific">Synaphobranchus kaupii</name>
    <name type="common">Kaup's arrowtooth eel</name>
    <dbReference type="NCBI Taxonomy" id="118154"/>
    <lineage>
        <taxon>Eukaryota</taxon>
        <taxon>Metazoa</taxon>
        <taxon>Chordata</taxon>
        <taxon>Craniata</taxon>
        <taxon>Vertebrata</taxon>
        <taxon>Euteleostomi</taxon>
        <taxon>Actinopterygii</taxon>
        <taxon>Neopterygii</taxon>
        <taxon>Teleostei</taxon>
        <taxon>Anguilliformes</taxon>
        <taxon>Synaphobranchidae</taxon>
        <taxon>Synaphobranchus</taxon>
    </lineage>
</organism>
<feature type="compositionally biased region" description="Basic and acidic residues" evidence="1">
    <location>
        <begin position="13"/>
        <end position="22"/>
    </location>
</feature>
<feature type="region of interest" description="Disordered" evidence="1">
    <location>
        <begin position="10"/>
        <end position="37"/>
    </location>
</feature>
<accession>A0A9Q1FZE9</accession>
<comment type="caution">
    <text evidence="2">The sequence shown here is derived from an EMBL/GenBank/DDBJ whole genome shotgun (WGS) entry which is preliminary data.</text>
</comment>
<gene>
    <name evidence="2" type="ORF">SKAU_G00106560</name>
</gene>
<protein>
    <submittedName>
        <fullName evidence="2">Uncharacterized protein</fullName>
    </submittedName>
</protein>
<reference evidence="2" key="1">
    <citation type="journal article" date="2023" name="Science">
        <title>Genome structures resolve the early diversification of teleost fishes.</title>
        <authorList>
            <person name="Parey E."/>
            <person name="Louis A."/>
            <person name="Montfort J."/>
            <person name="Bouchez O."/>
            <person name="Roques C."/>
            <person name="Iampietro C."/>
            <person name="Lluch J."/>
            <person name="Castinel A."/>
            <person name="Donnadieu C."/>
            <person name="Desvignes T."/>
            <person name="Floi Bucao C."/>
            <person name="Jouanno E."/>
            <person name="Wen M."/>
            <person name="Mejri S."/>
            <person name="Dirks R."/>
            <person name="Jansen H."/>
            <person name="Henkel C."/>
            <person name="Chen W.J."/>
            <person name="Zahm M."/>
            <person name="Cabau C."/>
            <person name="Klopp C."/>
            <person name="Thompson A.W."/>
            <person name="Robinson-Rechavi M."/>
            <person name="Braasch I."/>
            <person name="Lecointre G."/>
            <person name="Bobe J."/>
            <person name="Postlethwait J.H."/>
            <person name="Berthelot C."/>
            <person name="Roest Crollius H."/>
            <person name="Guiguen Y."/>
        </authorList>
    </citation>
    <scope>NUCLEOTIDE SEQUENCE</scope>
    <source>
        <strain evidence="2">WJC10195</strain>
    </source>
</reference>
<evidence type="ECO:0000313" key="2">
    <source>
        <dbReference type="EMBL" id="KAJ8370628.1"/>
    </source>
</evidence>
<dbReference type="AlphaFoldDB" id="A0A9Q1FZE9"/>
<proteinExistence type="predicted"/>
<dbReference type="Proteomes" id="UP001152622">
    <property type="component" value="Chromosome 3"/>
</dbReference>
<dbReference type="EMBL" id="JAINUF010000003">
    <property type="protein sequence ID" value="KAJ8370628.1"/>
    <property type="molecule type" value="Genomic_DNA"/>
</dbReference>
<evidence type="ECO:0000313" key="3">
    <source>
        <dbReference type="Proteomes" id="UP001152622"/>
    </source>
</evidence>
<name>A0A9Q1FZE9_SYNKA</name>
<evidence type="ECO:0000256" key="1">
    <source>
        <dbReference type="SAM" id="MobiDB-lite"/>
    </source>
</evidence>
<keyword evidence="3" id="KW-1185">Reference proteome</keyword>